<reference evidence="2" key="1">
    <citation type="submission" date="2023-07" db="EMBL/GenBank/DDBJ databases">
        <authorList>
            <person name="Pelsma A.J. K."/>
        </authorList>
    </citation>
    <scope>NUCLEOTIDE SEQUENCE</scope>
</reference>
<name>A0AA48LX52_9ZZZZ</name>
<gene>
    <name evidence="2" type="ORF">AMST5_00452</name>
</gene>
<keyword evidence="1" id="KW-0812">Transmembrane</keyword>
<sequence length="66" mass="6938">MTGYRTYLAAILVAIFGALASTDWIAFLSDPKAGAVAVGSAMLMAVMRAFTSTPAGRLTSLLRTNR</sequence>
<organism evidence="2">
    <name type="scientific">freshwater sediment metagenome</name>
    <dbReference type="NCBI Taxonomy" id="556182"/>
    <lineage>
        <taxon>unclassified sequences</taxon>
        <taxon>metagenomes</taxon>
        <taxon>ecological metagenomes</taxon>
    </lineage>
</organism>
<protein>
    <submittedName>
        <fullName evidence="2">Uncharacterized protein</fullName>
    </submittedName>
</protein>
<dbReference type="AlphaFoldDB" id="A0AA48LX52"/>
<keyword evidence="1" id="KW-0472">Membrane</keyword>
<feature type="transmembrane region" description="Helical" evidence="1">
    <location>
        <begin position="33"/>
        <end position="51"/>
    </location>
</feature>
<proteinExistence type="predicted"/>
<evidence type="ECO:0000313" key="2">
    <source>
        <dbReference type="EMBL" id="CAJ0851662.1"/>
    </source>
</evidence>
<dbReference type="EMBL" id="OY288114">
    <property type="protein sequence ID" value="CAJ0851662.1"/>
    <property type="molecule type" value="Genomic_DNA"/>
</dbReference>
<accession>A0AA48LX52</accession>
<feature type="transmembrane region" description="Helical" evidence="1">
    <location>
        <begin position="7"/>
        <end position="27"/>
    </location>
</feature>
<keyword evidence="1" id="KW-1133">Transmembrane helix</keyword>
<evidence type="ECO:0000256" key="1">
    <source>
        <dbReference type="SAM" id="Phobius"/>
    </source>
</evidence>